<dbReference type="SMART" id="SM00347">
    <property type="entry name" value="HTH_MARR"/>
    <property type="match status" value="1"/>
</dbReference>
<dbReference type="GO" id="GO:0003700">
    <property type="term" value="F:DNA-binding transcription factor activity"/>
    <property type="evidence" value="ECO:0007669"/>
    <property type="project" value="InterPro"/>
</dbReference>
<keyword evidence="6" id="KW-1185">Reference proteome</keyword>
<dbReference type="PANTHER" id="PTHR42756:SF1">
    <property type="entry name" value="TRANSCRIPTIONAL REPRESSOR OF EMRAB OPERON"/>
    <property type="match status" value="1"/>
</dbReference>
<evidence type="ECO:0000256" key="1">
    <source>
        <dbReference type="ARBA" id="ARBA00023015"/>
    </source>
</evidence>
<dbReference type="InterPro" id="IPR023187">
    <property type="entry name" value="Tscrpt_reg_MarR-type_CS"/>
</dbReference>
<dbReference type="Gene3D" id="1.10.10.10">
    <property type="entry name" value="Winged helix-like DNA-binding domain superfamily/Winged helix DNA-binding domain"/>
    <property type="match status" value="1"/>
</dbReference>
<evidence type="ECO:0000256" key="3">
    <source>
        <dbReference type="ARBA" id="ARBA00023163"/>
    </source>
</evidence>
<sequence length="102" mass="11594">MKRLKKVSLKKLSEELSVSNSSLSIMLNKLVDDGWVHRAFDNTDRRSTFFSLTQKGNELIDAEVNQKLDVIAERILTVPDNEKQVIVDSINTLQTFISTISK</sequence>
<dbReference type="PANTHER" id="PTHR42756">
    <property type="entry name" value="TRANSCRIPTIONAL REGULATOR, MARR"/>
    <property type="match status" value="1"/>
</dbReference>
<evidence type="ECO:0000313" key="6">
    <source>
        <dbReference type="Proteomes" id="UP000516160"/>
    </source>
</evidence>
<dbReference type="PRINTS" id="PR00598">
    <property type="entry name" value="HTHMARR"/>
</dbReference>
<evidence type="ECO:0000313" key="5">
    <source>
        <dbReference type="EMBL" id="QNO15258.1"/>
    </source>
</evidence>
<dbReference type="AlphaFoldDB" id="A0A7G9W996"/>
<proteinExistence type="predicted"/>
<dbReference type="PROSITE" id="PS01117">
    <property type="entry name" value="HTH_MARR_1"/>
    <property type="match status" value="1"/>
</dbReference>
<gene>
    <name evidence="5" type="ORF">HYG86_11035</name>
</gene>
<reference evidence="5 6" key="1">
    <citation type="submission" date="2020-07" db="EMBL/GenBank/DDBJ databases">
        <title>Alkalicella. sp. LB2 genome.</title>
        <authorList>
            <person name="Postec A."/>
            <person name="Quemeneur M."/>
        </authorList>
    </citation>
    <scope>NUCLEOTIDE SEQUENCE [LARGE SCALE GENOMIC DNA]</scope>
    <source>
        <strain evidence="5 6">LB2</strain>
    </source>
</reference>
<dbReference type="SUPFAM" id="SSF46785">
    <property type="entry name" value="Winged helix' DNA-binding domain"/>
    <property type="match status" value="1"/>
</dbReference>
<protein>
    <submittedName>
        <fullName evidence="5">Winged helix DNA-binding protein</fullName>
    </submittedName>
</protein>
<dbReference type="Pfam" id="PF01047">
    <property type="entry name" value="MarR"/>
    <property type="match status" value="1"/>
</dbReference>
<keyword evidence="3" id="KW-0804">Transcription</keyword>
<dbReference type="InterPro" id="IPR036388">
    <property type="entry name" value="WH-like_DNA-bd_sf"/>
</dbReference>
<dbReference type="Proteomes" id="UP000516160">
    <property type="component" value="Chromosome"/>
</dbReference>
<dbReference type="EMBL" id="CP058559">
    <property type="protein sequence ID" value="QNO15258.1"/>
    <property type="molecule type" value="Genomic_DNA"/>
</dbReference>
<evidence type="ECO:0000256" key="2">
    <source>
        <dbReference type="ARBA" id="ARBA00023125"/>
    </source>
</evidence>
<dbReference type="GO" id="GO:0003677">
    <property type="term" value="F:DNA binding"/>
    <property type="evidence" value="ECO:0007669"/>
    <property type="project" value="UniProtKB-KW"/>
</dbReference>
<dbReference type="KEGG" id="acae:HYG86_11035"/>
<dbReference type="PROSITE" id="PS50995">
    <property type="entry name" value="HTH_MARR_2"/>
    <property type="match status" value="1"/>
</dbReference>
<evidence type="ECO:0000259" key="4">
    <source>
        <dbReference type="PROSITE" id="PS50995"/>
    </source>
</evidence>
<feature type="domain" description="HTH marR-type" evidence="4">
    <location>
        <begin position="1"/>
        <end position="102"/>
    </location>
</feature>
<name>A0A7G9W996_ALKCA</name>
<dbReference type="InterPro" id="IPR036390">
    <property type="entry name" value="WH_DNA-bd_sf"/>
</dbReference>
<keyword evidence="1" id="KW-0805">Transcription regulation</keyword>
<accession>A0A7G9W996</accession>
<organism evidence="5 6">
    <name type="scientific">Alkalicella caledoniensis</name>
    <dbReference type="NCBI Taxonomy" id="2731377"/>
    <lineage>
        <taxon>Bacteria</taxon>
        <taxon>Bacillati</taxon>
        <taxon>Bacillota</taxon>
        <taxon>Clostridia</taxon>
        <taxon>Eubacteriales</taxon>
        <taxon>Proteinivoracaceae</taxon>
        <taxon>Alkalicella</taxon>
    </lineage>
</organism>
<keyword evidence="2 5" id="KW-0238">DNA-binding</keyword>
<dbReference type="InterPro" id="IPR000835">
    <property type="entry name" value="HTH_MarR-typ"/>
</dbReference>